<organism evidence="2 3">
    <name type="scientific">Halonatronomonas betaini</name>
    <dbReference type="NCBI Taxonomy" id="2778430"/>
    <lineage>
        <taxon>Bacteria</taxon>
        <taxon>Bacillati</taxon>
        <taxon>Bacillota</taxon>
        <taxon>Clostridia</taxon>
        <taxon>Halanaerobiales</taxon>
        <taxon>Halarsenatibacteraceae</taxon>
        <taxon>Halonatronomonas</taxon>
    </lineage>
</organism>
<name>A0A931ARG7_9FIRM</name>
<reference evidence="2" key="1">
    <citation type="submission" date="2020-11" db="EMBL/GenBank/DDBJ databases">
        <title>Halonatronomonas betainensis gen. nov., sp. nov. a novel haloalkaliphilic representative of the family Halanaerobiacae capable of betaine degradation.</title>
        <authorList>
            <person name="Boltyanskaya Y."/>
            <person name="Kevbrin V."/>
            <person name="Detkova E."/>
            <person name="Grouzdev D.S."/>
            <person name="Koziaeva V."/>
            <person name="Zhilina T."/>
        </authorList>
    </citation>
    <scope>NUCLEOTIDE SEQUENCE</scope>
    <source>
        <strain evidence="2">Z-7014</strain>
    </source>
</reference>
<comment type="caution">
    <text evidence="2">The sequence shown here is derived from an EMBL/GenBank/DDBJ whole genome shotgun (WGS) entry which is preliminary data.</text>
</comment>
<dbReference type="EMBL" id="JADPIE010000004">
    <property type="protein sequence ID" value="MBF8437147.1"/>
    <property type="molecule type" value="Genomic_DNA"/>
</dbReference>
<gene>
    <name evidence="2" type="ORF">I0Q91_08665</name>
</gene>
<keyword evidence="3" id="KW-1185">Reference proteome</keyword>
<dbReference type="SUPFAM" id="SSF56925">
    <property type="entry name" value="OMPA-like"/>
    <property type="match status" value="1"/>
</dbReference>
<evidence type="ECO:0008006" key="4">
    <source>
        <dbReference type="Google" id="ProtNLM"/>
    </source>
</evidence>
<evidence type="ECO:0000313" key="3">
    <source>
        <dbReference type="Proteomes" id="UP000621436"/>
    </source>
</evidence>
<keyword evidence="1" id="KW-0732">Signal</keyword>
<dbReference type="RefSeq" id="WP_270454103.1">
    <property type="nucleotide sequence ID" value="NZ_JADPIE010000004.1"/>
</dbReference>
<evidence type="ECO:0000313" key="2">
    <source>
        <dbReference type="EMBL" id="MBF8437147.1"/>
    </source>
</evidence>
<dbReference type="InterPro" id="IPR011250">
    <property type="entry name" value="OMP/PagP_B-barrel"/>
</dbReference>
<feature type="chain" id="PRO_5039261143" description="Outer membrane protein beta-barrel domain-containing protein" evidence="1">
    <location>
        <begin position="24"/>
        <end position="164"/>
    </location>
</feature>
<evidence type="ECO:0000256" key="1">
    <source>
        <dbReference type="SAM" id="SignalP"/>
    </source>
</evidence>
<accession>A0A931ARG7</accession>
<dbReference type="Proteomes" id="UP000621436">
    <property type="component" value="Unassembled WGS sequence"/>
</dbReference>
<feature type="signal peptide" evidence="1">
    <location>
        <begin position="1"/>
        <end position="23"/>
    </location>
</feature>
<proteinExistence type="predicted"/>
<sequence>MKKYLTLVLVLAFLLTFTTSTQALVEPTVNEGQGYFTVSLVPGGDTGFSIGGDFGITNTAGIFGEIGDPYSRLGLKYQLSPEFAVTGGYVVDNSVFLGLNTSIPAADNLRIAGELGLVAPDSDLALMYQAGVIYDLQQNIDIRASVNGITSDTNRFKLGFGYSF</sequence>
<protein>
    <recommendedName>
        <fullName evidence="4">Outer membrane protein beta-barrel domain-containing protein</fullName>
    </recommendedName>
</protein>
<dbReference type="AlphaFoldDB" id="A0A931ARG7"/>